<dbReference type="AlphaFoldDB" id="A0A0S7C2E6"/>
<dbReference type="RefSeq" id="WP_062039439.1">
    <property type="nucleotide sequence ID" value="NZ_DF968182.1"/>
</dbReference>
<evidence type="ECO:0000313" key="1">
    <source>
        <dbReference type="EMBL" id="GAP42895.1"/>
    </source>
</evidence>
<organism evidence="1">
    <name type="scientific">Lentimicrobium saccharophilum</name>
    <dbReference type="NCBI Taxonomy" id="1678841"/>
    <lineage>
        <taxon>Bacteria</taxon>
        <taxon>Pseudomonadati</taxon>
        <taxon>Bacteroidota</taxon>
        <taxon>Bacteroidia</taxon>
        <taxon>Bacteroidales</taxon>
        <taxon>Lentimicrobiaceae</taxon>
        <taxon>Lentimicrobium</taxon>
    </lineage>
</organism>
<dbReference type="Proteomes" id="UP000053091">
    <property type="component" value="Unassembled WGS sequence"/>
</dbReference>
<dbReference type="OrthoDB" id="358450at2"/>
<reference evidence="1" key="1">
    <citation type="journal article" date="2015" name="Genome Announc.">
        <title>Draft Genome Sequence of Bacteroidales Strain TBC1, a Novel Isolate from a Methanogenic Wastewater Treatment System.</title>
        <authorList>
            <person name="Tourlousse D.M."/>
            <person name="Matsuura N."/>
            <person name="Sun L."/>
            <person name="Toyonaga M."/>
            <person name="Kuroda K."/>
            <person name="Ohashi A."/>
            <person name="Cruz R."/>
            <person name="Yamaguchi T."/>
            <person name="Sekiguchi Y."/>
        </authorList>
    </citation>
    <scope>NUCLEOTIDE SEQUENCE [LARGE SCALE GENOMIC DNA]</scope>
    <source>
        <strain evidence="1">TBC1</strain>
    </source>
</reference>
<keyword evidence="2" id="KW-1185">Reference proteome</keyword>
<dbReference type="SUPFAM" id="SSF109604">
    <property type="entry name" value="HD-domain/PDEase-like"/>
    <property type="match status" value="1"/>
</dbReference>
<accession>A0A0S7C2E6</accession>
<dbReference type="STRING" id="1678841.TBC1_111035"/>
<evidence type="ECO:0000313" key="2">
    <source>
        <dbReference type="Proteomes" id="UP000053091"/>
    </source>
</evidence>
<protein>
    <submittedName>
        <fullName evidence="1">Protein containing HD domain</fullName>
    </submittedName>
</protein>
<proteinExistence type="predicted"/>
<dbReference type="EMBL" id="DF968182">
    <property type="protein sequence ID" value="GAP42895.1"/>
    <property type="molecule type" value="Genomic_DNA"/>
</dbReference>
<dbReference type="Gene3D" id="1.10.3210.10">
    <property type="entry name" value="Hypothetical protein af1432"/>
    <property type="match status" value="1"/>
</dbReference>
<gene>
    <name evidence="1" type="ORF">TBC1_111035</name>
</gene>
<name>A0A0S7C2E6_9BACT</name>
<dbReference type="PATRIC" id="fig|1678841.3.peg.1171"/>
<sequence length="183" mass="20716">MNDLELLKNLVLAPYILKATALVGVSRKVGGNQFRHSFATLGILLDYHLVHDPVLLKASLLHDLFEELPETELDEIRNIDHDGPQVVELVLEVTRQPYETKAGYLARVLENGSRNALILKCADRISNLTDLHRDSHEPAKILSYLDQTEQYILPMARKVNGDMVIELTDLVARRRNILLNVGF</sequence>